<evidence type="ECO:0000259" key="4">
    <source>
        <dbReference type="Pfam" id="PF00561"/>
    </source>
</evidence>
<gene>
    <name evidence="5" type="ORF">ORJ04_09745</name>
</gene>
<feature type="domain" description="AB hydrolase-1" evidence="4">
    <location>
        <begin position="146"/>
        <end position="370"/>
    </location>
</feature>
<sequence>MRVLLSILLAASLGFTAAANTVDVKKQRFTLDSFTTANGQTIAPVNIGWEAYGKLNADKSNVILITHYFSGTSHAAGKYQATDAVPGYWDSIIGPGKAIDTNKFYVISSDTLVNANVFDPNVITTGPATISPATGKPYGLTFPVVTIGDFVEVQKALLDSLGITKLYAVIGPSMGSFQAIEWAVRYPERVERLIPVIGSAFIDTFGAVKLERWAYPIKVDPAWNNGDYYDKGQPIQGLTTALAYITQDAVHPVGFNLRYPSPVADKAALQDIRASLTAWDELMQHAKVRATYQDANHILYLVRASQLWRAGMGDSWQQAVAKIKAKTLFLPATGDLLLPPYLSKQSASAMNAAGNPPQYAEIPGDWGHLDGVVGIEAVANKIQLFLQ</sequence>
<dbReference type="HAMAP" id="MF_00296">
    <property type="entry name" value="MetX_acyltransf"/>
    <property type="match status" value="1"/>
</dbReference>
<evidence type="ECO:0000313" key="6">
    <source>
        <dbReference type="Proteomes" id="UP001231109"/>
    </source>
</evidence>
<dbReference type="Gene3D" id="1.10.1740.110">
    <property type="match status" value="1"/>
</dbReference>
<dbReference type="EC" id="2.3.1.-" evidence="2"/>
<dbReference type="PANTHER" id="PTHR32268:SF11">
    <property type="entry name" value="HOMOSERINE O-ACETYLTRANSFERASE"/>
    <property type="match status" value="1"/>
</dbReference>
<accession>A0ABT9HYM1</accession>
<dbReference type="EMBL" id="JAPJDZ010000020">
    <property type="protein sequence ID" value="MDP5136232.1"/>
    <property type="molecule type" value="Genomic_DNA"/>
</dbReference>
<dbReference type="RefSeq" id="WP_305975502.1">
    <property type="nucleotide sequence ID" value="NZ_JAPJDZ010000020.1"/>
</dbReference>
<evidence type="ECO:0000313" key="5">
    <source>
        <dbReference type="EMBL" id="MDP5136232.1"/>
    </source>
</evidence>
<dbReference type="NCBIfam" id="NF005262">
    <property type="entry name" value="PRK06765.1"/>
    <property type="match status" value="1"/>
</dbReference>
<dbReference type="PIRSF" id="PIRSF000443">
    <property type="entry name" value="Homoser_Ac_trans"/>
    <property type="match status" value="1"/>
</dbReference>
<dbReference type="SUPFAM" id="SSF53474">
    <property type="entry name" value="alpha/beta-Hydrolases"/>
    <property type="match status" value="1"/>
</dbReference>
<comment type="subunit">
    <text evidence="2">Homodimer.</text>
</comment>
<keyword evidence="6" id="KW-1185">Reference proteome</keyword>
<evidence type="ECO:0000256" key="2">
    <source>
        <dbReference type="HAMAP-Rule" id="MF_00296"/>
    </source>
</evidence>
<feature type="signal peptide" evidence="3">
    <location>
        <begin position="1"/>
        <end position="19"/>
    </location>
</feature>
<dbReference type="GO" id="GO:0004414">
    <property type="term" value="F:homoserine O-acetyltransferase activity"/>
    <property type="evidence" value="ECO:0007669"/>
    <property type="project" value="UniProtKB-EC"/>
</dbReference>
<organism evidence="5 6">
    <name type="scientific">Rheinheimera baltica</name>
    <dbReference type="NCBI Taxonomy" id="67576"/>
    <lineage>
        <taxon>Bacteria</taxon>
        <taxon>Pseudomonadati</taxon>
        <taxon>Pseudomonadota</taxon>
        <taxon>Gammaproteobacteria</taxon>
        <taxon>Chromatiales</taxon>
        <taxon>Chromatiaceae</taxon>
        <taxon>Rheinheimera</taxon>
    </lineage>
</organism>
<evidence type="ECO:0000256" key="1">
    <source>
        <dbReference type="ARBA" id="ARBA00022679"/>
    </source>
</evidence>
<keyword evidence="2 5" id="KW-0012">Acyltransferase</keyword>
<dbReference type="Pfam" id="PF00561">
    <property type="entry name" value="Abhydrolase_1"/>
    <property type="match status" value="1"/>
</dbReference>
<dbReference type="Gene3D" id="3.40.50.1820">
    <property type="entry name" value="alpha/beta hydrolase"/>
    <property type="match status" value="1"/>
</dbReference>
<protein>
    <recommendedName>
        <fullName evidence="2">Probable acyltransferase</fullName>
        <ecNumber evidence="2">2.3.1.-</ecNumber>
    </recommendedName>
</protein>
<dbReference type="InterPro" id="IPR029058">
    <property type="entry name" value="AB_hydrolase_fold"/>
</dbReference>
<comment type="similarity">
    <text evidence="2">Belongs to the AB hydrolase superfamily. MetX family.</text>
</comment>
<dbReference type="InterPro" id="IPR000073">
    <property type="entry name" value="AB_hydrolase_1"/>
</dbReference>
<name>A0ABT9HYM1_9GAMM</name>
<proteinExistence type="inferred from homology"/>
<comment type="subcellular location">
    <subcellularLocation>
        <location evidence="2">Cytoplasm</location>
    </subcellularLocation>
</comment>
<dbReference type="Proteomes" id="UP001231109">
    <property type="component" value="Unassembled WGS sequence"/>
</dbReference>
<evidence type="ECO:0000256" key="3">
    <source>
        <dbReference type="SAM" id="SignalP"/>
    </source>
</evidence>
<keyword evidence="2" id="KW-0963">Cytoplasm</keyword>
<dbReference type="PANTHER" id="PTHR32268">
    <property type="entry name" value="HOMOSERINE O-ACETYLTRANSFERASE"/>
    <property type="match status" value="1"/>
</dbReference>
<dbReference type="InterPro" id="IPR008220">
    <property type="entry name" value="HAT_MetX-like"/>
</dbReference>
<reference evidence="5 6" key="1">
    <citation type="submission" date="2022-11" db="EMBL/GenBank/DDBJ databases">
        <title>Viruses from the air-sea interface of a natural surface slick.</title>
        <authorList>
            <person name="Rahlff J."/>
            <person name="Holmfeldt K."/>
        </authorList>
    </citation>
    <scope>NUCLEOTIDE SEQUENCE [LARGE SCALE GENOMIC DNA]</scope>
    <source>
        <strain evidence="5 6">SMS4</strain>
    </source>
</reference>
<feature type="chain" id="PRO_5045723698" description="Probable acyltransferase" evidence="3">
    <location>
        <begin position="20"/>
        <end position="387"/>
    </location>
</feature>
<feature type="active site" evidence="2">
    <location>
        <position position="335"/>
    </location>
</feature>
<keyword evidence="3" id="KW-0732">Signal</keyword>
<comment type="caution">
    <text evidence="2">Lacks conserved residue(s) required for the propagation of feature annotation.</text>
</comment>
<keyword evidence="1 2" id="KW-0808">Transferase</keyword>
<keyword evidence="2" id="KW-0028">Amino-acid biosynthesis</keyword>
<comment type="caution">
    <text evidence="5">The sequence shown here is derived from an EMBL/GenBank/DDBJ whole genome shotgun (WGS) entry which is preliminary data.</text>
</comment>